<protein>
    <submittedName>
        <fullName evidence="8">Putative flippase GtrA</fullName>
    </submittedName>
</protein>
<feature type="transmembrane region" description="Helical" evidence="6">
    <location>
        <begin position="80"/>
        <end position="98"/>
    </location>
</feature>
<dbReference type="GO" id="GO:0000271">
    <property type="term" value="P:polysaccharide biosynthetic process"/>
    <property type="evidence" value="ECO:0007669"/>
    <property type="project" value="InterPro"/>
</dbReference>
<comment type="subcellular location">
    <subcellularLocation>
        <location evidence="1">Membrane</location>
        <topology evidence="1">Multi-pass membrane protein</topology>
    </subcellularLocation>
</comment>
<evidence type="ECO:0000256" key="5">
    <source>
        <dbReference type="ARBA" id="ARBA00023136"/>
    </source>
</evidence>
<keyword evidence="4 6" id="KW-1133">Transmembrane helix</keyword>
<dbReference type="Pfam" id="PF04138">
    <property type="entry name" value="GtrA_DPMS_TM"/>
    <property type="match status" value="1"/>
</dbReference>
<keyword evidence="5 6" id="KW-0472">Membrane</keyword>
<evidence type="ECO:0000313" key="8">
    <source>
        <dbReference type="EMBL" id="TWJ09815.1"/>
    </source>
</evidence>
<reference evidence="8 9" key="1">
    <citation type="submission" date="2019-07" db="EMBL/GenBank/DDBJ databases">
        <title>Genomic Encyclopedia of Archaeal and Bacterial Type Strains, Phase II (KMG-II): from individual species to whole genera.</title>
        <authorList>
            <person name="Goeker M."/>
        </authorList>
    </citation>
    <scope>NUCLEOTIDE SEQUENCE [LARGE SCALE GENOMIC DNA]</scope>
    <source>
        <strain evidence="8 9">ATCC BAA-2084</strain>
    </source>
</reference>
<evidence type="ECO:0000256" key="2">
    <source>
        <dbReference type="ARBA" id="ARBA00009399"/>
    </source>
</evidence>
<dbReference type="PANTHER" id="PTHR38459:SF1">
    <property type="entry name" value="PROPHAGE BACTOPRENOL-LINKED GLUCOSE TRANSLOCASE HOMOLOG"/>
    <property type="match status" value="1"/>
</dbReference>
<dbReference type="RefSeq" id="WP_067600329.1">
    <property type="nucleotide sequence ID" value="NZ_CP015963.1"/>
</dbReference>
<evidence type="ECO:0000313" key="9">
    <source>
        <dbReference type="Proteomes" id="UP000320547"/>
    </source>
</evidence>
<keyword evidence="3 6" id="KW-0812">Transmembrane</keyword>
<dbReference type="EMBL" id="VLLK01000001">
    <property type="protein sequence ID" value="TWJ09815.1"/>
    <property type="molecule type" value="Genomic_DNA"/>
</dbReference>
<gene>
    <name evidence="8" type="ORF">JN10_1461</name>
</gene>
<dbReference type="PANTHER" id="PTHR38459">
    <property type="entry name" value="PROPHAGE BACTOPRENOL-LINKED GLUCOSE TRANSLOCASE HOMOLOG"/>
    <property type="match status" value="1"/>
</dbReference>
<comment type="similarity">
    <text evidence="2">Belongs to the GtrA family.</text>
</comment>
<feature type="transmembrane region" description="Helical" evidence="6">
    <location>
        <begin position="39"/>
        <end position="60"/>
    </location>
</feature>
<feature type="domain" description="GtrA/DPMS transmembrane" evidence="7">
    <location>
        <begin position="17"/>
        <end position="130"/>
    </location>
</feature>
<evidence type="ECO:0000256" key="6">
    <source>
        <dbReference type="SAM" id="Phobius"/>
    </source>
</evidence>
<dbReference type="InterPro" id="IPR007267">
    <property type="entry name" value="GtrA_DPMS_TM"/>
</dbReference>
<name>A0A562UW17_9SPHN</name>
<dbReference type="InterPro" id="IPR051401">
    <property type="entry name" value="GtrA_CellWall_Glycosyl"/>
</dbReference>
<feature type="transmembrane region" description="Helical" evidence="6">
    <location>
        <begin position="104"/>
        <end position="125"/>
    </location>
</feature>
<evidence type="ECO:0000256" key="4">
    <source>
        <dbReference type="ARBA" id="ARBA00022989"/>
    </source>
</evidence>
<dbReference type="Proteomes" id="UP000320547">
    <property type="component" value="Unassembled WGS sequence"/>
</dbReference>
<evidence type="ECO:0000259" key="7">
    <source>
        <dbReference type="Pfam" id="PF04138"/>
    </source>
</evidence>
<feature type="transmembrane region" description="Helical" evidence="6">
    <location>
        <begin position="15"/>
        <end position="33"/>
    </location>
</feature>
<dbReference type="GO" id="GO:0005886">
    <property type="term" value="C:plasma membrane"/>
    <property type="evidence" value="ECO:0007669"/>
    <property type="project" value="TreeGrafter"/>
</dbReference>
<sequence>MTRPAAIDRDLAKEWIRFGIVGVTATISYTVVSLSVFEIWMSALIANLVGYLASIGISYFGHARFSFRSQRGHAEQGPRFILLSGFTYLLTNAILYIGMEVLKLGFLVSTIAVACSIPIITWVIARRWIFTSASK</sequence>
<dbReference type="STRING" id="476157.GCA_001663155_01892"/>
<organism evidence="8 9">
    <name type="scientific">Altererythrobacter ishigakiensis</name>
    <dbReference type="NCBI Taxonomy" id="476157"/>
    <lineage>
        <taxon>Bacteria</taxon>
        <taxon>Pseudomonadati</taxon>
        <taxon>Pseudomonadota</taxon>
        <taxon>Alphaproteobacteria</taxon>
        <taxon>Sphingomonadales</taxon>
        <taxon>Erythrobacteraceae</taxon>
        <taxon>Altererythrobacter</taxon>
    </lineage>
</organism>
<keyword evidence="9" id="KW-1185">Reference proteome</keyword>
<comment type="caution">
    <text evidence="8">The sequence shown here is derived from an EMBL/GenBank/DDBJ whole genome shotgun (WGS) entry which is preliminary data.</text>
</comment>
<dbReference type="AlphaFoldDB" id="A0A562UW17"/>
<proteinExistence type="inferred from homology"/>
<evidence type="ECO:0000256" key="3">
    <source>
        <dbReference type="ARBA" id="ARBA00022692"/>
    </source>
</evidence>
<dbReference type="OrthoDB" id="8454931at2"/>
<evidence type="ECO:0000256" key="1">
    <source>
        <dbReference type="ARBA" id="ARBA00004141"/>
    </source>
</evidence>
<accession>A0A562UW17</accession>